<protein>
    <submittedName>
        <fullName evidence="2">Uncharacterized protein</fullName>
    </submittedName>
</protein>
<gene>
    <name evidence="2" type="ORF">TNCV_2085231</name>
</gene>
<keyword evidence="3" id="KW-1185">Reference proteome</keyword>
<proteinExistence type="predicted"/>
<feature type="transmembrane region" description="Helical" evidence="1">
    <location>
        <begin position="42"/>
        <end position="71"/>
    </location>
</feature>
<accession>A0A8X6V665</accession>
<keyword evidence="1" id="KW-0472">Membrane</keyword>
<name>A0A8X6V665_TRICX</name>
<evidence type="ECO:0000313" key="3">
    <source>
        <dbReference type="Proteomes" id="UP000887159"/>
    </source>
</evidence>
<reference evidence="2" key="1">
    <citation type="submission" date="2020-08" db="EMBL/GenBank/DDBJ databases">
        <title>Multicomponent nature underlies the extraordinary mechanical properties of spider dragline silk.</title>
        <authorList>
            <person name="Kono N."/>
            <person name="Nakamura H."/>
            <person name="Mori M."/>
            <person name="Yoshida Y."/>
            <person name="Ohtoshi R."/>
            <person name="Malay A.D."/>
            <person name="Moran D.A.P."/>
            <person name="Tomita M."/>
            <person name="Numata K."/>
            <person name="Arakawa K."/>
        </authorList>
    </citation>
    <scope>NUCLEOTIDE SEQUENCE</scope>
</reference>
<organism evidence="2 3">
    <name type="scientific">Trichonephila clavipes</name>
    <name type="common">Golden silk orbweaver</name>
    <name type="synonym">Nephila clavipes</name>
    <dbReference type="NCBI Taxonomy" id="2585209"/>
    <lineage>
        <taxon>Eukaryota</taxon>
        <taxon>Metazoa</taxon>
        <taxon>Ecdysozoa</taxon>
        <taxon>Arthropoda</taxon>
        <taxon>Chelicerata</taxon>
        <taxon>Arachnida</taxon>
        <taxon>Araneae</taxon>
        <taxon>Araneomorphae</taxon>
        <taxon>Entelegynae</taxon>
        <taxon>Araneoidea</taxon>
        <taxon>Nephilidae</taxon>
        <taxon>Trichonephila</taxon>
    </lineage>
</organism>
<keyword evidence="1" id="KW-0812">Transmembrane</keyword>
<evidence type="ECO:0000313" key="2">
    <source>
        <dbReference type="EMBL" id="GFX95943.1"/>
    </source>
</evidence>
<evidence type="ECO:0000256" key="1">
    <source>
        <dbReference type="SAM" id="Phobius"/>
    </source>
</evidence>
<comment type="caution">
    <text evidence="2">The sequence shown here is derived from an EMBL/GenBank/DDBJ whole genome shotgun (WGS) entry which is preliminary data.</text>
</comment>
<dbReference type="EMBL" id="BMAU01021189">
    <property type="protein sequence ID" value="GFX95943.1"/>
    <property type="molecule type" value="Genomic_DNA"/>
</dbReference>
<keyword evidence="1" id="KW-1133">Transmembrane helix</keyword>
<sequence>MPGNKEEILEDEYKRMRNNQSNTVQFKIVPRESPKEKPKESLMAAAIGALYFALTLFLFTVAVSGACISLARLRNKYWFPEYQSDSELGRFRNAAISTDAVPCAAIGRRKRTTVQKLEIEIKMAPYRLRKSAPIEYLTDEEEMITYDVKEDEFEPNPADKYVLTEHRQNNPDKYLHSLTPTRFRKIVNYTMLKMEANNDKIRYILQINKGENASQMTEIVNGVYGPDILIANYVQFWLRWFRSGQTLVKSIKSQKWSKLIIMLLVVDILGTKTRQQNSSF</sequence>
<dbReference type="Proteomes" id="UP000887159">
    <property type="component" value="Unassembled WGS sequence"/>
</dbReference>
<dbReference type="AlphaFoldDB" id="A0A8X6V665"/>